<protein>
    <submittedName>
        <fullName evidence="9">MFS transporter</fullName>
    </submittedName>
</protein>
<evidence type="ECO:0000256" key="6">
    <source>
        <dbReference type="ARBA" id="ARBA00023136"/>
    </source>
</evidence>
<dbReference type="RefSeq" id="WP_144852467.1">
    <property type="nucleotide sequence ID" value="NZ_VNJI01000042.1"/>
</dbReference>
<evidence type="ECO:0000313" key="9">
    <source>
        <dbReference type="EMBL" id="TVY07157.1"/>
    </source>
</evidence>
<sequence>MKKMLWVIFMMSTGTSFTSPLFPLYQEQYRLSSLQITILFAMYAVFLLPTLLIVGSRGSGWGLKRVLRISILLSILATLLFMASQQAWLVYGARMLEGIAYGSFTGTAVAFLLKQTSKEKTSKAILLSGMAVSVGFGLGPALAGLIIEYLHLMPLRAPFWLLTVLLLSAVVSLETLQDKDFQARKERRRATSASISLGVSNEIKPHFWSFSALPVFTLFTLNGTVLSLIPSFVKNVIHTSNLAVSGLLILLLMGGGTMMQMLPWFKQPVVRLRIGITLLACGAWLVVLSGTSGSISLMWIGVLVQALGSGWTFQISLRLAGELPNASERPKVITTYYFAGYIGFIVPIVGVGLLSYLFDLYVSLIVLNVLASLVVLYMLGYSVRFERYYATRNGTQTQAEGLPSKAGLQAFQSRRMRLIRCERSK</sequence>
<feature type="domain" description="Major facilitator superfamily (MFS) profile" evidence="8">
    <location>
        <begin position="1"/>
        <end position="383"/>
    </location>
</feature>
<comment type="subcellular location">
    <subcellularLocation>
        <location evidence="1">Cell membrane</location>
        <topology evidence="1">Multi-pass membrane protein</topology>
    </subcellularLocation>
</comment>
<reference evidence="9 10" key="1">
    <citation type="submission" date="2019-07" db="EMBL/GenBank/DDBJ databases">
        <authorList>
            <person name="Kim J."/>
        </authorList>
    </citation>
    <scope>NUCLEOTIDE SEQUENCE [LARGE SCALE GENOMIC DNA]</scope>
    <source>
        <strain evidence="9 10">JC52</strain>
    </source>
</reference>
<comment type="caution">
    <text evidence="9">The sequence shown here is derived from an EMBL/GenBank/DDBJ whole genome shotgun (WGS) entry which is preliminary data.</text>
</comment>
<dbReference type="InterPro" id="IPR036259">
    <property type="entry name" value="MFS_trans_sf"/>
</dbReference>
<feature type="transmembrane region" description="Helical" evidence="7">
    <location>
        <begin position="125"/>
        <end position="147"/>
    </location>
</feature>
<dbReference type="InterPro" id="IPR011701">
    <property type="entry name" value="MFS"/>
</dbReference>
<evidence type="ECO:0000256" key="7">
    <source>
        <dbReference type="SAM" id="Phobius"/>
    </source>
</evidence>
<evidence type="ECO:0000256" key="2">
    <source>
        <dbReference type="ARBA" id="ARBA00022448"/>
    </source>
</evidence>
<keyword evidence="6 7" id="KW-0472">Membrane</keyword>
<feature type="transmembrane region" description="Helical" evidence="7">
    <location>
        <begin position="297"/>
        <end position="317"/>
    </location>
</feature>
<feature type="transmembrane region" description="Helical" evidence="7">
    <location>
        <begin position="34"/>
        <end position="54"/>
    </location>
</feature>
<organism evidence="9 10">
    <name type="scientific">Paenibacillus cremeus</name>
    <dbReference type="NCBI Taxonomy" id="2163881"/>
    <lineage>
        <taxon>Bacteria</taxon>
        <taxon>Bacillati</taxon>
        <taxon>Bacillota</taxon>
        <taxon>Bacilli</taxon>
        <taxon>Bacillales</taxon>
        <taxon>Paenibacillaceae</taxon>
        <taxon>Paenibacillus</taxon>
    </lineage>
</organism>
<feature type="transmembrane region" description="Helical" evidence="7">
    <location>
        <begin position="95"/>
        <end position="113"/>
    </location>
</feature>
<feature type="transmembrane region" description="Helical" evidence="7">
    <location>
        <begin position="338"/>
        <end position="358"/>
    </location>
</feature>
<dbReference type="Proteomes" id="UP000317036">
    <property type="component" value="Unassembled WGS sequence"/>
</dbReference>
<feature type="transmembrane region" description="Helical" evidence="7">
    <location>
        <begin position="207"/>
        <end position="230"/>
    </location>
</feature>
<dbReference type="PRINTS" id="PR01036">
    <property type="entry name" value="TCRTETB"/>
</dbReference>
<gene>
    <name evidence="9" type="ORF">FPZ49_25600</name>
</gene>
<dbReference type="GO" id="GO:0022857">
    <property type="term" value="F:transmembrane transporter activity"/>
    <property type="evidence" value="ECO:0007669"/>
    <property type="project" value="InterPro"/>
</dbReference>
<dbReference type="PANTHER" id="PTHR23517">
    <property type="entry name" value="RESISTANCE PROTEIN MDTM, PUTATIVE-RELATED-RELATED"/>
    <property type="match status" value="1"/>
</dbReference>
<keyword evidence="4 7" id="KW-0812">Transmembrane</keyword>
<accession>A0A559K4X4</accession>
<feature type="transmembrane region" description="Helical" evidence="7">
    <location>
        <begin position="272"/>
        <end position="291"/>
    </location>
</feature>
<evidence type="ECO:0000313" key="10">
    <source>
        <dbReference type="Proteomes" id="UP000317036"/>
    </source>
</evidence>
<name>A0A559K4X4_9BACL</name>
<dbReference type="PROSITE" id="PS50850">
    <property type="entry name" value="MFS"/>
    <property type="match status" value="1"/>
</dbReference>
<dbReference type="InterPro" id="IPR020846">
    <property type="entry name" value="MFS_dom"/>
</dbReference>
<feature type="transmembrane region" description="Helical" evidence="7">
    <location>
        <begin position="66"/>
        <end position="83"/>
    </location>
</feature>
<dbReference type="Pfam" id="PF07690">
    <property type="entry name" value="MFS_1"/>
    <property type="match status" value="1"/>
</dbReference>
<dbReference type="Gene3D" id="1.20.1250.20">
    <property type="entry name" value="MFS general substrate transporter like domains"/>
    <property type="match status" value="1"/>
</dbReference>
<dbReference type="PANTHER" id="PTHR23517:SF13">
    <property type="entry name" value="MAJOR FACILITATOR SUPERFAMILY MFS_1"/>
    <property type="match status" value="1"/>
</dbReference>
<keyword evidence="10" id="KW-1185">Reference proteome</keyword>
<evidence type="ECO:0000259" key="8">
    <source>
        <dbReference type="PROSITE" id="PS50850"/>
    </source>
</evidence>
<dbReference type="GO" id="GO:0005886">
    <property type="term" value="C:plasma membrane"/>
    <property type="evidence" value="ECO:0007669"/>
    <property type="project" value="UniProtKB-SubCell"/>
</dbReference>
<evidence type="ECO:0000256" key="5">
    <source>
        <dbReference type="ARBA" id="ARBA00022989"/>
    </source>
</evidence>
<evidence type="ECO:0000256" key="1">
    <source>
        <dbReference type="ARBA" id="ARBA00004651"/>
    </source>
</evidence>
<feature type="transmembrane region" description="Helical" evidence="7">
    <location>
        <begin position="242"/>
        <end position="265"/>
    </location>
</feature>
<keyword evidence="5 7" id="KW-1133">Transmembrane helix</keyword>
<dbReference type="EMBL" id="VNJI01000042">
    <property type="protein sequence ID" value="TVY07157.1"/>
    <property type="molecule type" value="Genomic_DNA"/>
</dbReference>
<dbReference type="SUPFAM" id="SSF103473">
    <property type="entry name" value="MFS general substrate transporter"/>
    <property type="match status" value="1"/>
</dbReference>
<proteinExistence type="predicted"/>
<keyword evidence="2" id="KW-0813">Transport</keyword>
<evidence type="ECO:0000256" key="4">
    <source>
        <dbReference type="ARBA" id="ARBA00022692"/>
    </source>
</evidence>
<dbReference type="InterPro" id="IPR050171">
    <property type="entry name" value="MFS_Transporters"/>
</dbReference>
<feature type="transmembrane region" description="Helical" evidence="7">
    <location>
        <begin position="364"/>
        <end position="383"/>
    </location>
</feature>
<dbReference type="OrthoDB" id="2929040at2"/>
<evidence type="ECO:0000256" key="3">
    <source>
        <dbReference type="ARBA" id="ARBA00022475"/>
    </source>
</evidence>
<dbReference type="AlphaFoldDB" id="A0A559K4X4"/>
<keyword evidence="3" id="KW-1003">Cell membrane</keyword>